<reference evidence="6 7" key="1">
    <citation type="submission" date="2024-01" db="EMBL/GenBank/DDBJ databases">
        <title>Genome insights into Plantactinospora sonchi sp. nov.</title>
        <authorList>
            <person name="Wang L."/>
        </authorList>
    </citation>
    <scope>NUCLEOTIDE SEQUENCE [LARGE SCALE GENOMIC DNA]</scope>
    <source>
        <strain evidence="6 7">NEAU-QY2</strain>
    </source>
</reference>
<dbReference type="InterPro" id="IPR036736">
    <property type="entry name" value="ACP-like_sf"/>
</dbReference>
<feature type="region of interest" description="Disordered" evidence="4">
    <location>
        <begin position="124"/>
        <end position="153"/>
    </location>
</feature>
<dbReference type="NCBIfam" id="NF003417">
    <property type="entry name" value="PRK04813.1"/>
    <property type="match status" value="2"/>
</dbReference>
<feature type="compositionally biased region" description="Low complexity" evidence="4">
    <location>
        <begin position="125"/>
        <end position="147"/>
    </location>
</feature>
<comment type="cofactor">
    <cofactor evidence="1">
        <name>pantetheine 4'-phosphate</name>
        <dbReference type="ChEBI" id="CHEBI:47942"/>
    </cofactor>
</comment>
<proteinExistence type="predicted"/>
<feature type="domain" description="Carrier" evidence="5">
    <location>
        <begin position="516"/>
        <end position="591"/>
    </location>
</feature>
<dbReference type="InterPro" id="IPR045851">
    <property type="entry name" value="AMP-bd_C_sf"/>
</dbReference>
<dbReference type="Gene3D" id="3.30.559.30">
    <property type="entry name" value="Nonribosomal peptide synthetase, condensation domain"/>
    <property type="match status" value="1"/>
</dbReference>
<dbReference type="InterPro" id="IPR020806">
    <property type="entry name" value="PKS_PP-bd"/>
</dbReference>
<dbReference type="CDD" id="cd17643">
    <property type="entry name" value="A_NRPS_Cytc1-like"/>
    <property type="match status" value="1"/>
</dbReference>
<name>A0ABU7S5J9_9ACTN</name>
<dbReference type="PROSITE" id="PS50075">
    <property type="entry name" value="CARRIER"/>
    <property type="match status" value="2"/>
</dbReference>
<dbReference type="PANTHER" id="PTHR45527:SF14">
    <property type="entry name" value="PLIPASTATIN SYNTHASE SUBUNIT B"/>
    <property type="match status" value="1"/>
</dbReference>
<evidence type="ECO:0000256" key="3">
    <source>
        <dbReference type="ARBA" id="ARBA00022553"/>
    </source>
</evidence>
<dbReference type="InterPro" id="IPR042099">
    <property type="entry name" value="ANL_N_sf"/>
</dbReference>
<evidence type="ECO:0000256" key="2">
    <source>
        <dbReference type="ARBA" id="ARBA00022450"/>
    </source>
</evidence>
<dbReference type="Proteomes" id="UP001332243">
    <property type="component" value="Unassembled WGS sequence"/>
</dbReference>
<dbReference type="Gene3D" id="3.30.559.10">
    <property type="entry name" value="Chloramphenicol acetyltransferase-like domain"/>
    <property type="match status" value="1"/>
</dbReference>
<dbReference type="PROSITE" id="PS00012">
    <property type="entry name" value="PHOSPHOPANTETHEINE"/>
    <property type="match status" value="1"/>
</dbReference>
<dbReference type="Gene3D" id="3.40.50.12780">
    <property type="entry name" value="N-terminal domain of ligase-like"/>
    <property type="match status" value="2"/>
</dbReference>
<keyword evidence="7" id="KW-1185">Reference proteome</keyword>
<dbReference type="Pfam" id="PF00668">
    <property type="entry name" value="Condensation"/>
    <property type="match status" value="1"/>
</dbReference>
<dbReference type="InterPro" id="IPR020845">
    <property type="entry name" value="AMP-binding_CS"/>
</dbReference>
<dbReference type="Pfam" id="PF00501">
    <property type="entry name" value="AMP-binding"/>
    <property type="match status" value="2"/>
</dbReference>
<sequence length="1676" mass="180722">MQTGATLPRLFARQARLTPDAVAVVDGPRQLTYADVDVGADRLAQLLRTEGVRPGALVGVSLTRSVELVTTLLGVWRAGAAYVPLDPGHPPERAAWVFADTGAELLVTDGPGVDGVRTVRPVPVGAGSVDDSAAGGGPAADSASRAGAGERDPHGDDVAYAIYTSGSTGRPKGVLISHAGIANRVGWTVRRHGLGAADRVLHKTAMSFDAAGWEIFAPLVSGGTVVLAPPGAERDPALLARAAADGEVTVLQVVPSVLRLLVQEPALAGCRALRLLFSAGEPLHAELCQRLLERIKPEVWNTYGPTECAIDVTAQQFDPAQSTGPVPIGRPIDNLRVLVLDEAGEPVPIGVIGELYAGGVGLGHGYLGRPDLTAERFVPDPYGPPGSRLYRTGDLVRWRADGTVEYVGRRDHQIKVNGVRVEPGEVEAALASHPSVRGAVVTAVPDASGGYRLVGYLLGDVPAGLRDFLRERLPEAMIPGVLVPLAEFPLTTSGKVDRAALPPVLGDTDVRPPYLAPRDDAERTVAAAWSSLLDVDRIGAHDDFFQLGGSSLLLTRLLARLRAATGLDLPLPELFTASTVDRQALLLTRSEPAGPPVVPVSRDGELPLSFGQHRQWFLDRLQPGSPEWVTPLFVRLPADLDPELVGRALDVLGARHEALRTRYPDEGGQPRQVVAEPTPIELTVVDATGGDLAEWFGRQFGRGFDLARGPLWRALLAKVSDTEQALLVTIHHIACDGWSSVILDRELREVVDALRAGRPPELPDLPVQYADFAAWQRARLSGPVLADELAYWRTELAGIVPLELPTDRPRPSRRDPAGAFVPFTVPARLAKALTELGRAHGATRFVTLLTAFAALLRRYTGQHDIAVGSPVAGRTRPEVAEVVGFFLNNLVLRCRLAGDPTYLEALARVRQTARSAFAHQEAPFERLVDELQPDRDLSRTPLYQVAFDLHDDELTTTRTADGDLDAFLTSWRIAKTDLALYLKRHPDDSLTGAFEYSQALFDRSTVERIADHFVRLLERVTAAPGTPLTELDLLTDAERAVLLAPPVRPATTPERCLHEVFAERAARTPDAVAVVADGESLTYAELNARANRLAHHLRSLGVGPESLVGVCLERGPDLVPTLLGVLKAGAGYLPLDPAQPADRTGYLVQDAGARVVVSRGDQLDRLAVAAPDTLVLLDRDAEVLARCSEQNPDTGVTPDNLVYVIYTSGSTGRPKGVCLSHANVLRLFTVTEPAFGFDHRDVWTLFHSYAFDFSVWELWGALIYGGRLVVVPREVTRDPAAFVDLLVDQRVTVLNQTPSAFRALVGLARDGDPRLDRLAVRTVVFGGERLEVGDLLPWARRFGLDRPELVNMYGITETTVHVTYHRLTPADLETPLVSPIGVPLPDLRVVLLDESGRPVPVGVPGEIHVGGAGVARGYLRRPELTAQRFVADPYPGDAPDPVGAGRLYRSGDLARRRPDGTLDFVGRADHQVKIRGYRVELGEIEAALAEHPAVREAVVVLTDDTRLVGYFVPDGDLPTLSGLRERLAAALPDYMVPAAFVPLDRIPLTVNGKLDRRALPDPDGAAVGADADHVPPRNPVEERIAAGWTELLRVTGVGVHDNFFARGGDSILAVRLASWLQEEFDVELTVRTVFERPSVAQLGTAVEELIRAQIAELSDAEVSAAQHPSRQEGKQA</sequence>
<protein>
    <submittedName>
        <fullName evidence="6">Amino acid adenylation domain-containing protein</fullName>
    </submittedName>
</protein>
<gene>
    <name evidence="6" type="ORF">V1633_36630</name>
</gene>
<evidence type="ECO:0000313" key="6">
    <source>
        <dbReference type="EMBL" id="MEE6263989.1"/>
    </source>
</evidence>
<evidence type="ECO:0000256" key="1">
    <source>
        <dbReference type="ARBA" id="ARBA00001957"/>
    </source>
</evidence>
<evidence type="ECO:0000256" key="4">
    <source>
        <dbReference type="SAM" id="MobiDB-lite"/>
    </source>
</evidence>
<dbReference type="SUPFAM" id="SSF56801">
    <property type="entry name" value="Acetyl-CoA synthetase-like"/>
    <property type="match status" value="2"/>
</dbReference>
<dbReference type="InterPro" id="IPR006162">
    <property type="entry name" value="Ppantetheine_attach_site"/>
</dbReference>
<dbReference type="Gene3D" id="1.10.1200.10">
    <property type="entry name" value="ACP-like"/>
    <property type="match status" value="2"/>
</dbReference>
<dbReference type="CDD" id="cd05930">
    <property type="entry name" value="A_NRPS"/>
    <property type="match status" value="1"/>
</dbReference>
<dbReference type="InterPro" id="IPR023213">
    <property type="entry name" value="CAT-like_dom_sf"/>
</dbReference>
<dbReference type="Pfam" id="PF00550">
    <property type="entry name" value="PP-binding"/>
    <property type="match status" value="2"/>
</dbReference>
<dbReference type="SUPFAM" id="SSF47336">
    <property type="entry name" value="ACP-like"/>
    <property type="match status" value="2"/>
</dbReference>
<keyword evidence="3" id="KW-0597">Phosphoprotein</keyword>
<feature type="domain" description="Carrier" evidence="5">
    <location>
        <begin position="1575"/>
        <end position="1650"/>
    </location>
</feature>
<comment type="caution">
    <text evidence="6">The sequence shown here is derived from an EMBL/GenBank/DDBJ whole genome shotgun (WGS) entry which is preliminary data.</text>
</comment>
<dbReference type="SUPFAM" id="SSF52777">
    <property type="entry name" value="CoA-dependent acyltransferases"/>
    <property type="match status" value="2"/>
</dbReference>
<evidence type="ECO:0000259" key="5">
    <source>
        <dbReference type="PROSITE" id="PS50075"/>
    </source>
</evidence>
<dbReference type="RefSeq" id="WP_331218781.1">
    <property type="nucleotide sequence ID" value="NZ_JAZGQK010000048.1"/>
</dbReference>
<dbReference type="InterPro" id="IPR001242">
    <property type="entry name" value="Condensation_dom"/>
</dbReference>
<dbReference type="CDD" id="cd19531">
    <property type="entry name" value="LCL_NRPS-like"/>
    <property type="match status" value="1"/>
</dbReference>
<accession>A0ABU7S5J9</accession>
<dbReference type="InterPro" id="IPR000873">
    <property type="entry name" value="AMP-dep_synth/lig_dom"/>
</dbReference>
<dbReference type="SMART" id="SM00823">
    <property type="entry name" value="PKS_PP"/>
    <property type="match status" value="2"/>
</dbReference>
<organism evidence="6 7">
    <name type="scientific">Plantactinospora sonchi</name>
    <dbReference type="NCBI Taxonomy" id="1544735"/>
    <lineage>
        <taxon>Bacteria</taxon>
        <taxon>Bacillati</taxon>
        <taxon>Actinomycetota</taxon>
        <taxon>Actinomycetes</taxon>
        <taxon>Micromonosporales</taxon>
        <taxon>Micromonosporaceae</taxon>
        <taxon>Plantactinospora</taxon>
    </lineage>
</organism>
<dbReference type="InterPro" id="IPR009081">
    <property type="entry name" value="PP-bd_ACP"/>
</dbReference>
<evidence type="ECO:0000313" key="7">
    <source>
        <dbReference type="Proteomes" id="UP001332243"/>
    </source>
</evidence>
<dbReference type="EMBL" id="JAZGQK010000048">
    <property type="protein sequence ID" value="MEE6263989.1"/>
    <property type="molecule type" value="Genomic_DNA"/>
</dbReference>
<keyword evidence="2" id="KW-0596">Phosphopantetheine</keyword>
<dbReference type="PROSITE" id="PS00455">
    <property type="entry name" value="AMP_BINDING"/>
    <property type="match status" value="1"/>
</dbReference>
<dbReference type="PANTHER" id="PTHR45527">
    <property type="entry name" value="NONRIBOSOMAL PEPTIDE SYNTHETASE"/>
    <property type="match status" value="1"/>
</dbReference>
<dbReference type="NCBIfam" id="TIGR01733">
    <property type="entry name" value="AA-adenyl-dom"/>
    <property type="match status" value="2"/>
</dbReference>
<dbReference type="Gene3D" id="3.30.300.30">
    <property type="match status" value="2"/>
</dbReference>
<dbReference type="Pfam" id="PF13193">
    <property type="entry name" value="AMP-binding_C"/>
    <property type="match status" value="2"/>
</dbReference>
<dbReference type="InterPro" id="IPR010071">
    <property type="entry name" value="AA_adenyl_dom"/>
</dbReference>
<dbReference type="InterPro" id="IPR025110">
    <property type="entry name" value="AMP-bd_C"/>
</dbReference>